<sequence length="16" mass="2186">MYTNFRCWRFFSEIRE</sequence>
<accession>A0A2P2QIV5</accession>
<proteinExistence type="predicted"/>
<organism evidence="1">
    <name type="scientific">Rhizophora mucronata</name>
    <name type="common">Asiatic mangrove</name>
    <dbReference type="NCBI Taxonomy" id="61149"/>
    <lineage>
        <taxon>Eukaryota</taxon>
        <taxon>Viridiplantae</taxon>
        <taxon>Streptophyta</taxon>
        <taxon>Embryophyta</taxon>
        <taxon>Tracheophyta</taxon>
        <taxon>Spermatophyta</taxon>
        <taxon>Magnoliopsida</taxon>
        <taxon>eudicotyledons</taxon>
        <taxon>Gunneridae</taxon>
        <taxon>Pentapetalae</taxon>
        <taxon>rosids</taxon>
        <taxon>fabids</taxon>
        <taxon>Malpighiales</taxon>
        <taxon>Rhizophoraceae</taxon>
        <taxon>Rhizophora</taxon>
    </lineage>
</organism>
<evidence type="ECO:0000313" key="1">
    <source>
        <dbReference type="EMBL" id="MBX66940.1"/>
    </source>
</evidence>
<name>A0A2P2QIV5_RHIMU</name>
<protein>
    <submittedName>
        <fullName evidence="1">Uncharacterized protein</fullName>
    </submittedName>
</protein>
<dbReference type="AlphaFoldDB" id="A0A2P2QIV5"/>
<dbReference type="EMBL" id="GGEC01086456">
    <property type="protein sequence ID" value="MBX66940.1"/>
    <property type="molecule type" value="Transcribed_RNA"/>
</dbReference>
<reference evidence="1" key="1">
    <citation type="submission" date="2018-02" db="EMBL/GenBank/DDBJ databases">
        <title>Rhizophora mucronata_Transcriptome.</title>
        <authorList>
            <person name="Meera S.P."/>
            <person name="Sreeshan A."/>
            <person name="Augustine A."/>
        </authorList>
    </citation>
    <scope>NUCLEOTIDE SEQUENCE</scope>
    <source>
        <tissue evidence="1">Leaf</tissue>
    </source>
</reference>